<sequence>MEAVERMHSNKATPSHARSNGLHPKAFQKQNVQKFVTSCMSIIRPIDDSKPCTLSSLPMSVSRRGLFSVCEDLRTNERSDERNPREVPQEKGGGWTKKSSKDFANAVDKMSRAGYKGEYGNHEVPEEDKIKLDALYMQATSGDYGKLRCSDKGTMQSYGTSRGLLIS</sequence>
<evidence type="ECO:0000256" key="1">
    <source>
        <dbReference type="SAM" id="MobiDB-lite"/>
    </source>
</evidence>
<feature type="compositionally biased region" description="Basic and acidic residues" evidence="1">
    <location>
        <begin position="74"/>
        <end position="89"/>
    </location>
</feature>
<proteinExistence type="predicted"/>
<dbReference type="AlphaFoldDB" id="A0A3P7JL09"/>
<dbReference type="Proteomes" id="UP000270094">
    <property type="component" value="Unassembled WGS sequence"/>
</dbReference>
<organism evidence="2 3">
    <name type="scientific">Strongylus vulgaris</name>
    <name type="common">Blood worm</name>
    <dbReference type="NCBI Taxonomy" id="40348"/>
    <lineage>
        <taxon>Eukaryota</taxon>
        <taxon>Metazoa</taxon>
        <taxon>Ecdysozoa</taxon>
        <taxon>Nematoda</taxon>
        <taxon>Chromadorea</taxon>
        <taxon>Rhabditida</taxon>
        <taxon>Rhabditina</taxon>
        <taxon>Rhabditomorpha</taxon>
        <taxon>Strongyloidea</taxon>
        <taxon>Strongylidae</taxon>
        <taxon>Strongylus</taxon>
    </lineage>
</organism>
<accession>A0A3P7JL09</accession>
<evidence type="ECO:0000313" key="2">
    <source>
        <dbReference type="EMBL" id="VDM79144.1"/>
    </source>
</evidence>
<keyword evidence="3" id="KW-1185">Reference proteome</keyword>
<reference evidence="2 3" key="1">
    <citation type="submission" date="2018-11" db="EMBL/GenBank/DDBJ databases">
        <authorList>
            <consortium name="Pathogen Informatics"/>
        </authorList>
    </citation>
    <scope>NUCLEOTIDE SEQUENCE [LARGE SCALE GENOMIC DNA]</scope>
</reference>
<dbReference type="OrthoDB" id="5843584at2759"/>
<gene>
    <name evidence="2" type="ORF">SVUK_LOCUS14142</name>
</gene>
<feature type="region of interest" description="Disordered" evidence="1">
    <location>
        <begin position="74"/>
        <end position="101"/>
    </location>
</feature>
<dbReference type="EMBL" id="UYYB01104093">
    <property type="protein sequence ID" value="VDM79144.1"/>
    <property type="molecule type" value="Genomic_DNA"/>
</dbReference>
<feature type="region of interest" description="Disordered" evidence="1">
    <location>
        <begin position="1"/>
        <end position="24"/>
    </location>
</feature>
<name>A0A3P7JL09_STRVU</name>
<protein>
    <submittedName>
        <fullName evidence="2">Uncharacterized protein</fullName>
    </submittedName>
</protein>
<evidence type="ECO:0000313" key="3">
    <source>
        <dbReference type="Proteomes" id="UP000270094"/>
    </source>
</evidence>